<keyword evidence="2 12" id="KW-0444">Lipid biosynthesis</keyword>
<dbReference type="InterPro" id="IPR027533">
    <property type="entry name" value="3_ketoreductase_fungal"/>
</dbReference>
<dbReference type="PROSITE" id="PS00061">
    <property type="entry name" value="ADH_SHORT"/>
    <property type="match status" value="1"/>
</dbReference>
<dbReference type="InterPro" id="IPR036291">
    <property type="entry name" value="NAD(P)-bd_dom_sf"/>
</dbReference>
<dbReference type="Proteomes" id="UP000243797">
    <property type="component" value="Unassembled WGS sequence"/>
</dbReference>
<dbReference type="FunCoup" id="A0A2K1QM94">
    <property type="interactions" value="654"/>
</dbReference>
<evidence type="ECO:0000256" key="7">
    <source>
        <dbReference type="ARBA" id="ARBA00022989"/>
    </source>
</evidence>
<dbReference type="HAMAP" id="MF_03107">
    <property type="entry name" value="3_ketoreductase"/>
    <property type="match status" value="1"/>
</dbReference>
<feature type="active site" description="Proton acceptor" evidence="12">
    <location>
        <position position="209"/>
    </location>
</feature>
<keyword evidence="11 12" id="KW-0275">Fatty acid biosynthesis</keyword>
<evidence type="ECO:0000256" key="11">
    <source>
        <dbReference type="ARBA" id="ARBA00023160"/>
    </source>
</evidence>
<keyword evidence="3 12" id="KW-0812">Transmembrane</keyword>
<comment type="pathway">
    <text evidence="1">Lipid metabolism; fatty acid biosynthesis.</text>
</comment>
<evidence type="ECO:0000256" key="4">
    <source>
        <dbReference type="ARBA" id="ARBA00022824"/>
    </source>
</evidence>
<proteinExistence type="inferred from homology"/>
<keyword evidence="9 12" id="KW-0443">Lipid metabolism</keyword>
<dbReference type="Pfam" id="PF00106">
    <property type="entry name" value="adh_short"/>
    <property type="match status" value="1"/>
</dbReference>
<dbReference type="STRING" id="2082308.A0A2K1QM94"/>
<dbReference type="EMBL" id="NKHZ01000058">
    <property type="protein sequence ID" value="PNS16274.1"/>
    <property type="molecule type" value="Genomic_DNA"/>
</dbReference>
<dbReference type="GO" id="GO:0141040">
    <property type="term" value="F:very-long-chain 3-oxoacyl-CoA reductase activity"/>
    <property type="evidence" value="ECO:0007669"/>
    <property type="project" value="UniProtKB-EC"/>
</dbReference>
<keyword evidence="7 12" id="KW-1133">Transmembrane helix</keyword>
<sequence length="333" mass="35888">MAAIDQIEDTLSKPVTFVFTLIGILYVTLKIASFWRMIASLFILPGESLSKYGRKGSWAVITGASEGIGKEYALQLAAKGFNILLISRTQSKLDDVASQITTKYSTVTTKTFAIDFSSPTEQSYASLSSLLAPLDIAILINNVGQSHSIPVPFIQTPLPELESIIKINCLATLRITQLIAPGMASRKRGLILTMASFGGILPTPLLATYSGSKAFLQHWSSALASELAPSGVRVQLVQSYLVTGAMSKIRRASLTIPTPRDFVRAALGKIGRSGGAQGILATSTPFPAHAVMHWFLLQVGTMRGVVAGQNKGFHEAIRKRALRKAEREGKKVE</sequence>
<dbReference type="OrthoDB" id="5545019at2759"/>
<evidence type="ECO:0000256" key="12">
    <source>
        <dbReference type="HAMAP-Rule" id="MF_03107"/>
    </source>
</evidence>
<evidence type="ECO:0000256" key="3">
    <source>
        <dbReference type="ARBA" id="ARBA00022692"/>
    </source>
</evidence>
<feature type="transmembrane region" description="Helical" evidence="13">
    <location>
        <begin position="17"/>
        <end position="44"/>
    </location>
</feature>
<dbReference type="Gene3D" id="3.40.50.720">
    <property type="entry name" value="NAD(P)-binding Rossmann-like Domain"/>
    <property type="match status" value="1"/>
</dbReference>
<comment type="caution">
    <text evidence="14">The sequence shown here is derived from an EMBL/GenBank/DDBJ whole genome shotgun (WGS) entry which is preliminary data.</text>
</comment>
<dbReference type="GO" id="GO:0005789">
    <property type="term" value="C:endoplasmic reticulum membrane"/>
    <property type="evidence" value="ECO:0007669"/>
    <property type="project" value="UniProtKB-SubCell"/>
</dbReference>
<evidence type="ECO:0000313" key="15">
    <source>
        <dbReference type="Proteomes" id="UP000243797"/>
    </source>
</evidence>
<evidence type="ECO:0000256" key="5">
    <source>
        <dbReference type="ARBA" id="ARBA00022832"/>
    </source>
</evidence>
<dbReference type="PANTHER" id="PTHR43086:SF2">
    <property type="entry name" value="HYDROXYSTEROID DEHYDROGENASE-LIKE PROTEIN 1"/>
    <property type="match status" value="1"/>
</dbReference>
<dbReference type="CDD" id="cd05356">
    <property type="entry name" value="17beta-HSD1_like_SDR_c"/>
    <property type="match status" value="1"/>
</dbReference>
<evidence type="ECO:0000256" key="6">
    <source>
        <dbReference type="ARBA" id="ARBA00022857"/>
    </source>
</evidence>
<dbReference type="GO" id="GO:0030148">
    <property type="term" value="P:sphingolipid biosynthetic process"/>
    <property type="evidence" value="ECO:0007669"/>
    <property type="project" value="UniProtKB-ARBA"/>
</dbReference>
<evidence type="ECO:0000256" key="2">
    <source>
        <dbReference type="ARBA" id="ARBA00022516"/>
    </source>
</evidence>
<evidence type="ECO:0000256" key="13">
    <source>
        <dbReference type="SAM" id="Phobius"/>
    </source>
</evidence>
<keyword evidence="15" id="KW-1185">Reference proteome</keyword>
<keyword evidence="10 12" id="KW-0472">Membrane</keyword>
<evidence type="ECO:0000256" key="10">
    <source>
        <dbReference type="ARBA" id="ARBA00023136"/>
    </source>
</evidence>
<accession>A0A2K1QM94</accession>
<dbReference type="SUPFAM" id="SSF51735">
    <property type="entry name" value="NAD(P)-binding Rossmann-fold domains"/>
    <property type="match status" value="1"/>
</dbReference>
<dbReference type="AlphaFoldDB" id="A0A2K1QM94"/>
<organism evidence="14 15">
    <name type="scientific">Sphaceloma murrayae</name>
    <dbReference type="NCBI Taxonomy" id="2082308"/>
    <lineage>
        <taxon>Eukaryota</taxon>
        <taxon>Fungi</taxon>
        <taxon>Dikarya</taxon>
        <taxon>Ascomycota</taxon>
        <taxon>Pezizomycotina</taxon>
        <taxon>Dothideomycetes</taxon>
        <taxon>Dothideomycetidae</taxon>
        <taxon>Myriangiales</taxon>
        <taxon>Elsinoaceae</taxon>
        <taxon>Sphaceloma</taxon>
    </lineage>
</organism>
<dbReference type="UniPathway" id="UPA00094"/>
<evidence type="ECO:0000256" key="8">
    <source>
        <dbReference type="ARBA" id="ARBA00023002"/>
    </source>
</evidence>
<comment type="catalytic activity">
    <reaction evidence="12">
        <text>a very-long-chain (3R)-3-hydroxyacyl-CoA + NADP(+) = a very-long-chain 3-oxoacyl-CoA + NADPH + H(+)</text>
        <dbReference type="Rhea" id="RHEA:48680"/>
        <dbReference type="ChEBI" id="CHEBI:15378"/>
        <dbReference type="ChEBI" id="CHEBI:57783"/>
        <dbReference type="ChEBI" id="CHEBI:58349"/>
        <dbReference type="ChEBI" id="CHEBI:85440"/>
        <dbReference type="ChEBI" id="CHEBI:90725"/>
        <dbReference type="EC" id="1.1.1.330"/>
    </reaction>
</comment>
<comment type="similarity">
    <text evidence="12">Belongs to the short-chain dehydrogenases/reductases (SDR) family.</text>
</comment>
<dbReference type="FunFam" id="3.40.50.720:FF:000317">
    <property type="entry name" value="Very-long-chain 3-oxoacyl-CoA reductase"/>
    <property type="match status" value="1"/>
</dbReference>
<keyword evidence="4 12" id="KW-0256">Endoplasmic reticulum</keyword>
<feature type="transmembrane region" description="Helical" evidence="13">
    <location>
        <begin position="189"/>
        <end position="207"/>
    </location>
</feature>
<dbReference type="InterPro" id="IPR020904">
    <property type="entry name" value="Sc_DH/Rdtase_CS"/>
</dbReference>
<dbReference type="GO" id="GO:0045703">
    <property type="term" value="F:ketoreductase activity"/>
    <property type="evidence" value="ECO:0007669"/>
    <property type="project" value="UniProtKB-UniRule"/>
</dbReference>
<comment type="function">
    <text evidence="12">Component of the microsomal membrane bound fatty acid elongation system, which produces the 26-carbon very long-chain fatty acids (VLCFA) from palmitate. Catalyzes the reduction of the 3-ketoacyl-CoA intermediate that is formed in each cycle of fatty acid elongation. VLCFAs serve as precursors for ceramide and sphingolipids.</text>
</comment>
<dbReference type="PRINTS" id="PR00081">
    <property type="entry name" value="GDHRDH"/>
</dbReference>
<reference evidence="14 15" key="1">
    <citation type="submission" date="2017-06" db="EMBL/GenBank/DDBJ databases">
        <title>Draft genome sequence of a variant of Elsinoe murrayae.</title>
        <authorList>
            <person name="Cheng Q."/>
        </authorList>
    </citation>
    <scope>NUCLEOTIDE SEQUENCE [LARGE SCALE GENOMIC DNA]</scope>
    <source>
        <strain evidence="14 15">CQ-2017a</strain>
    </source>
</reference>
<keyword evidence="5 12" id="KW-0276">Fatty acid metabolism</keyword>
<evidence type="ECO:0000256" key="9">
    <source>
        <dbReference type="ARBA" id="ARBA00023098"/>
    </source>
</evidence>
<evidence type="ECO:0000313" key="14">
    <source>
        <dbReference type="EMBL" id="PNS16274.1"/>
    </source>
</evidence>
<dbReference type="PIRSF" id="PIRSF000126">
    <property type="entry name" value="11-beta-HSD1"/>
    <property type="match status" value="1"/>
</dbReference>
<dbReference type="InParanoid" id="A0A2K1QM94"/>
<comment type="subcellular location">
    <subcellularLocation>
        <location evidence="12">Endoplasmic reticulum membrane</location>
        <topology evidence="12">Single-pass membrane protein</topology>
    </subcellularLocation>
</comment>
<dbReference type="EC" id="1.1.1.330" evidence="12"/>
<dbReference type="InterPro" id="IPR002347">
    <property type="entry name" value="SDR_fam"/>
</dbReference>
<keyword evidence="6 12" id="KW-0521">NADP</keyword>
<feature type="binding site" evidence="12">
    <location>
        <position position="196"/>
    </location>
    <ligand>
        <name>substrate</name>
    </ligand>
</feature>
<dbReference type="GO" id="GO:0030497">
    <property type="term" value="P:fatty acid elongation"/>
    <property type="evidence" value="ECO:0007669"/>
    <property type="project" value="UniProtKB-UniRule"/>
</dbReference>
<protein>
    <recommendedName>
        <fullName evidence="12">Very-long-chain 3-oxoacyl-CoA reductase</fullName>
        <ecNumber evidence="12">1.1.1.330</ecNumber>
    </recommendedName>
    <alternativeName>
        <fullName evidence="12">3-ketoacyl-CoA reductase</fullName>
        <shortName evidence="12">3-ketoreductase</shortName>
        <shortName evidence="12">KAR</shortName>
    </alternativeName>
    <alternativeName>
        <fullName evidence="12">Microsomal beta-keto-reductase</fullName>
    </alternativeName>
</protein>
<gene>
    <name evidence="14" type="ORF">CAC42_6381</name>
</gene>
<dbReference type="PANTHER" id="PTHR43086">
    <property type="entry name" value="VERY-LONG-CHAIN 3-OXOOACYL-COA REDUCTASE"/>
    <property type="match status" value="1"/>
</dbReference>
<name>A0A2K1QM94_9PEZI</name>
<keyword evidence="8 12" id="KW-0560">Oxidoreductase</keyword>
<evidence type="ECO:0000256" key="1">
    <source>
        <dbReference type="ARBA" id="ARBA00005194"/>
    </source>
</evidence>